<sequence length="274" mass="31219">MIKNIGKGGFGSEAKITVELRTEFPGIGGTITTQQTVVSALREEFGALPGQGHRLFFKHALIKKLDDYFQKSKKYEFTHIPRPIGSTGPDGKGYLYEWVFGSEGFPWFYQNSEGREEPVSLKEWKEFVGAFNSAGIDLSLDCTDSDNGRISKNIIHQLNQYDPDSWSKLNCLWQRIDFGQRSITINFKRLAEFTKEEKKKLMSALGIDRYEMMILAAAYLENKKEMRAVDAGRLEILTRQYRISTLRHLMSKTGGNILVDSPLICKNTKDNLLK</sequence>
<dbReference type="Proteomes" id="UP000034644">
    <property type="component" value="Unassembled WGS sequence"/>
</dbReference>
<accession>A0A0G1NBT8</accession>
<dbReference type="EMBL" id="LCLO01000023">
    <property type="protein sequence ID" value="KKU18019.1"/>
    <property type="molecule type" value="Genomic_DNA"/>
</dbReference>
<protein>
    <submittedName>
        <fullName evidence="1">Uncharacterized protein</fullName>
    </submittedName>
</protein>
<evidence type="ECO:0000313" key="1">
    <source>
        <dbReference type="EMBL" id="KKU18019.1"/>
    </source>
</evidence>
<proteinExistence type="predicted"/>
<name>A0A0G1NBT8_9BACT</name>
<gene>
    <name evidence="1" type="ORF">UX27_C0023G0012</name>
</gene>
<evidence type="ECO:0000313" key="2">
    <source>
        <dbReference type="Proteomes" id="UP000034644"/>
    </source>
</evidence>
<organism evidence="1 2">
    <name type="scientific">Candidatus Azambacteria bacterium GW2011_GWA2_45_90</name>
    <dbReference type="NCBI Taxonomy" id="1618614"/>
    <lineage>
        <taxon>Bacteria</taxon>
        <taxon>Candidatus Azamiibacteriota</taxon>
    </lineage>
</organism>
<dbReference type="AlphaFoldDB" id="A0A0G1NBT8"/>
<comment type="caution">
    <text evidence="1">The sequence shown here is derived from an EMBL/GenBank/DDBJ whole genome shotgun (WGS) entry which is preliminary data.</text>
</comment>
<reference evidence="1 2" key="1">
    <citation type="journal article" date="2015" name="Nature">
        <title>rRNA introns, odd ribosomes, and small enigmatic genomes across a large radiation of phyla.</title>
        <authorList>
            <person name="Brown C.T."/>
            <person name="Hug L.A."/>
            <person name="Thomas B.C."/>
            <person name="Sharon I."/>
            <person name="Castelle C.J."/>
            <person name="Singh A."/>
            <person name="Wilkins M.J."/>
            <person name="Williams K.H."/>
            <person name="Banfield J.F."/>
        </authorList>
    </citation>
    <scope>NUCLEOTIDE SEQUENCE [LARGE SCALE GENOMIC DNA]</scope>
</reference>